<dbReference type="GO" id="GO:0050104">
    <property type="term" value="F:L-gulonate 3-dehydrogenase activity"/>
    <property type="evidence" value="ECO:0007669"/>
    <property type="project" value="UniProtKB-EC"/>
</dbReference>
<feature type="site" description="Important for catalytic activity" evidence="10">
    <location>
        <position position="175"/>
    </location>
</feature>
<evidence type="ECO:0000256" key="7">
    <source>
        <dbReference type="ARBA" id="ARBA00023027"/>
    </source>
</evidence>
<dbReference type="InterPro" id="IPR006108">
    <property type="entry name" value="3HC_DH_C"/>
</dbReference>
<dbReference type="InterPro" id="IPR008927">
    <property type="entry name" value="6-PGluconate_DH-like_C_sf"/>
</dbReference>
<keyword evidence="7" id="KW-0520">NAD</keyword>
<dbReference type="PANTHER" id="PTHR48075:SF1">
    <property type="entry name" value="LAMBDA-CRYSTALLIN HOMOLOG"/>
    <property type="match status" value="1"/>
</dbReference>
<dbReference type="GO" id="GO:0005737">
    <property type="term" value="C:cytoplasm"/>
    <property type="evidence" value="ECO:0007669"/>
    <property type="project" value="UniProtKB-SubCell"/>
</dbReference>
<evidence type="ECO:0000313" key="13">
    <source>
        <dbReference type="EMBL" id="KAE8328111.1"/>
    </source>
</evidence>
<dbReference type="Proteomes" id="UP000325945">
    <property type="component" value="Unassembled WGS sequence"/>
</dbReference>
<dbReference type="InterPro" id="IPR036291">
    <property type="entry name" value="NAD(P)-bd_dom_sf"/>
</dbReference>
<accession>A0A5N6X4F5</accession>
<comment type="similarity">
    <text evidence="2">Belongs to the 3-hydroxyacyl-CoA dehydrogenase family.</text>
</comment>
<dbReference type="Gene3D" id="1.10.1040.10">
    <property type="entry name" value="N-(1-d-carboxylethyl)-l-norvaline Dehydrogenase, domain 2"/>
    <property type="match status" value="1"/>
</dbReference>
<organism evidence="13 14">
    <name type="scientific">Aspergillus sergii</name>
    <dbReference type="NCBI Taxonomy" id="1034303"/>
    <lineage>
        <taxon>Eukaryota</taxon>
        <taxon>Fungi</taxon>
        <taxon>Dikarya</taxon>
        <taxon>Ascomycota</taxon>
        <taxon>Pezizomycotina</taxon>
        <taxon>Eurotiomycetes</taxon>
        <taxon>Eurotiomycetidae</taxon>
        <taxon>Eurotiales</taxon>
        <taxon>Aspergillaceae</taxon>
        <taxon>Aspergillus</taxon>
        <taxon>Aspergillus subgen. Circumdati</taxon>
    </lineage>
</organism>
<feature type="domain" description="3-hydroxyacyl-CoA dehydrogenase NAD binding" evidence="12">
    <location>
        <begin position="33"/>
        <end position="208"/>
    </location>
</feature>
<keyword evidence="5" id="KW-0597">Phosphoprotein</keyword>
<dbReference type="Pfam" id="PF00725">
    <property type="entry name" value="3HCDH"/>
    <property type="match status" value="1"/>
</dbReference>
<dbReference type="PIRSF" id="PIRSF000105">
    <property type="entry name" value="HCDH"/>
    <property type="match status" value="1"/>
</dbReference>
<dbReference type="EMBL" id="ML741787">
    <property type="protein sequence ID" value="KAE8328111.1"/>
    <property type="molecule type" value="Genomic_DNA"/>
</dbReference>
<evidence type="ECO:0000256" key="8">
    <source>
        <dbReference type="ARBA" id="ARBA00038962"/>
    </source>
</evidence>
<dbReference type="SUPFAM" id="SSF51735">
    <property type="entry name" value="NAD(P)-binding Rossmann-fold domains"/>
    <property type="match status" value="1"/>
</dbReference>
<evidence type="ECO:0000259" key="12">
    <source>
        <dbReference type="Pfam" id="PF02737"/>
    </source>
</evidence>
<keyword evidence="14" id="KW-1185">Reference proteome</keyword>
<sequence>MGIVCAPNRTKPAQDQELRYTPRTMSVTDPQRITLIGLGTIGMSMAALHLSRENVTVDVFDTRPDFDQYLFNTLPNFLDQGPSSANFKSQPSTSAVASLIASGRLNVHTSLETACASATIVQEQGPENLEFKQTLWAQVESFAPPSAHLWTSTSGIAASAQQQKINDKSRLLVVHPFNPPHIMPLLEIVPSPDTSPERLEFAREYFSVPGSKHRAVVLQKEIPGFVGNRLAFALLREACYLVQEDVVSAKDLDTIMKASLGPRWAGNGVFESYQQGGGEGGIQAFLDKLGGTMQAVWDNLGKVNVLGNEETSWKEKVVSQVNEAYGTLTAGQVREKEERLKDFVAIQTKKYGHDVPEA</sequence>
<dbReference type="InterPro" id="IPR022694">
    <property type="entry name" value="3-OHacyl-CoA_DH"/>
</dbReference>
<dbReference type="SUPFAM" id="SSF48179">
    <property type="entry name" value="6-phosphogluconate dehydrogenase C-terminal domain-like"/>
    <property type="match status" value="1"/>
</dbReference>
<evidence type="ECO:0000256" key="2">
    <source>
        <dbReference type="ARBA" id="ARBA00009463"/>
    </source>
</evidence>
<feature type="domain" description="3-hydroxyacyl-CoA dehydrogenase C-terminal" evidence="11">
    <location>
        <begin position="224"/>
        <end position="309"/>
    </location>
</feature>
<dbReference type="GO" id="GO:0070403">
    <property type="term" value="F:NAD+ binding"/>
    <property type="evidence" value="ECO:0007669"/>
    <property type="project" value="InterPro"/>
</dbReference>
<keyword evidence="6" id="KW-0560">Oxidoreductase</keyword>
<gene>
    <name evidence="13" type="ORF">BDV39DRAFT_174523</name>
</gene>
<evidence type="ECO:0000256" key="10">
    <source>
        <dbReference type="PIRSR" id="PIRSR000105-1"/>
    </source>
</evidence>
<comment type="subcellular location">
    <subcellularLocation>
        <location evidence="1">Cytoplasm</location>
    </subcellularLocation>
</comment>
<evidence type="ECO:0000256" key="6">
    <source>
        <dbReference type="ARBA" id="ARBA00023002"/>
    </source>
</evidence>
<evidence type="ECO:0000256" key="4">
    <source>
        <dbReference type="ARBA" id="ARBA00022490"/>
    </source>
</evidence>
<evidence type="ECO:0000256" key="3">
    <source>
        <dbReference type="ARBA" id="ARBA00011738"/>
    </source>
</evidence>
<protein>
    <recommendedName>
        <fullName evidence="9">L-gulonate 3-dehydrogenase</fullName>
        <ecNumber evidence="8">1.1.1.45</ecNumber>
    </recommendedName>
    <alternativeName>
        <fullName evidence="9">L-gulonate 3-dehydrogenase</fullName>
    </alternativeName>
</protein>
<evidence type="ECO:0000256" key="1">
    <source>
        <dbReference type="ARBA" id="ARBA00004496"/>
    </source>
</evidence>
<dbReference type="Gene3D" id="3.40.50.720">
    <property type="entry name" value="NAD(P)-binding Rossmann-like Domain"/>
    <property type="match status" value="1"/>
</dbReference>
<dbReference type="Pfam" id="PF02737">
    <property type="entry name" value="3HCDH_N"/>
    <property type="match status" value="1"/>
</dbReference>
<proteinExistence type="inferred from homology"/>
<evidence type="ECO:0000256" key="9">
    <source>
        <dbReference type="ARBA" id="ARBA00042709"/>
    </source>
</evidence>
<reference evidence="14" key="1">
    <citation type="submission" date="2019-04" db="EMBL/GenBank/DDBJ databases">
        <title>Friends and foes A comparative genomics studyof 23 Aspergillus species from section Flavi.</title>
        <authorList>
            <consortium name="DOE Joint Genome Institute"/>
            <person name="Kjaerbolling I."/>
            <person name="Vesth T."/>
            <person name="Frisvad J.C."/>
            <person name="Nybo J.L."/>
            <person name="Theobald S."/>
            <person name="Kildgaard S."/>
            <person name="Isbrandt T."/>
            <person name="Kuo A."/>
            <person name="Sato A."/>
            <person name="Lyhne E.K."/>
            <person name="Kogle M.E."/>
            <person name="Wiebenga A."/>
            <person name="Kun R.S."/>
            <person name="Lubbers R.J."/>
            <person name="Makela M.R."/>
            <person name="Barry K."/>
            <person name="Chovatia M."/>
            <person name="Clum A."/>
            <person name="Daum C."/>
            <person name="Haridas S."/>
            <person name="He G."/>
            <person name="LaButti K."/>
            <person name="Lipzen A."/>
            <person name="Mondo S."/>
            <person name="Riley R."/>
            <person name="Salamov A."/>
            <person name="Simmons B.A."/>
            <person name="Magnuson J.K."/>
            <person name="Henrissat B."/>
            <person name="Mortensen U.H."/>
            <person name="Larsen T.O."/>
            <person name="Devries R.P."/>
            <person name="Grigoriev I.V."/>
            <person name="Machida M."/>
            <person name="Baker S.E."/>
            <person name="Andersen M.R."/>
        </authorList>
    </citation>
    <scope>NUCLEOTIDE SEQUENCE [LARGE SCALE GENOMIC DNA]</scope>
    <source>
        <strain evidence="14">CBS 130017</strain>
    </source>
</reference>
<dbReference type="PANTHER" id="PTHR48075">
    <property type="entry name" value="3-HYDROXYACYL-COA DEHYDROGENASE FAMILY PROTEIN"/>
    <property type="match status" value="1"/>
</dbReference>
<dbReference type="EC" id="1.1.1.45" evidence="8"/>
<keyword evidence="4" id="KW-0963">Cytoplasm</keyword>
<name>A0A5N6X4F5_9EURO</name>
<evidence type="ECO:0000259" key="11">
    <source>
        <dbReference type="Pfam" id="PF00725"/>
    </source>
</evidence>
<dbReference type="InterPro" id="IPR013328">
    <property type="entry name" value="6PGD_dom2"/>
</dbReference>
<evidence type="ECO:0000313" key="14">
    <source>
        <dbReference type="Proteomes" id="UP000325945"/>
    </source>
</evidence>
<dbReference type="GO" id="GO:0006631">
    <property type="term" value="P:fatty acid metabolic process"/>
    <property type="evidence" value="ECO:0007669"/>
    <property type="project" value="InterPro"/>
</dbReference>
<dbReference type="InterPro" id="IPR006176">
    <property type="entry name" value="3-OHacyl-CoA_DH_NAD-bd"/>
</dbReference>
<dbReference type="AlphaFoldDB" id="A0A5N6X4F5"/>
<comment type="subunit">
    <text evidence="3">Homodimer.</text>
</comment>
<evidence type="ECO:0000256" key="5">
    <source>
        <dbReference type="ARBA" id="ARBA00022553"/>
    </source>
</evidence>